<organism evidence="1 2">
    <name type="scientific">Araneus ventricosus</name>
    <name type="common">Orbweaver spider</name>
    <name type="synonym">Epeira ventricosa</name>
    <dbReference type="NCBI Taxonomy" id="182803"/>
    <lineage>
        <taxon>Eukaryota</taxon>
        <taxon>Metazoa</taxon>
        <taxon>Ecdysozoa</taxon>
        <taxon>Arthropoda</taxon>
        <taxon>Chelicerata</taxon>
        <taxon>Arachnida</taxon>
        <taxon>Araneae</taxon>
        <taxon>Araneomorphae</taxon>
        <taxon>Entelegynae</taxon>
        <taxon>Araneoidea</taxon>
        <taxon>Araneidae</taxon>
        <taxon>Araneus</taxon>
    </lineage>
</organism>
<name>A0A4Y2CQK4_ARAVE</name>
<dbReference type="AlphaFoldDB" id="A0A4Y2CQK4"/>
<accession>A0A4Y2CQK4</accession>
<dbReference type="Proteomes" id="UP000499080">
    <property type="component" value="Unassembled WGS sequence"/>
</dbReference>
<comment type="caution">
    <text evidence="1">The sequence shown here is derived from an EMBL/GenBank/DDBJ whole genome shotgun (WGS) entry which is preliminary data.</text>
</comment>
<keyword evidence="2" id="KW-1185">Reference proteome</keyword>
<reference evidence="1 2" key="1">
    <citation type="journal article" date="2019" name="Sci. Rep.">
        <title>Orb-weaving spider Araneus ventricosus genome elucidates the spidroin gene catalogue.</title>
        <authorList>
            <person name="Kono N."/>
            <person name="Nakamura H."/>
            <person name="Ohtoshi R."/>
            <person name="Moran D.A.P."/>
            <person name="Shinohara A."/>
            <person name="Yoshida Y."/>
            <person name="Fujiwara M."/>
            <person name="Mori M."/>
            <person name="Tomita M."/>
            <person name="Arakawa K."/>
        </authorList>
    </citation>
    <scope>NUCLEOTIDE SEQUENCE [LARGE SCALE GENOMIC DNA]</scope>
</reference>
<dbReference type="EMBL" id="BGPR01000228">
    <property type="protein sequence ID" value="GBM06419.1"/>
    <property type="molecule type" value="Genomic_DNA"/>
</dbReference>
<evidence type="ECO:0000313" key="2">
    <source>
        <dbReference type="Proteomes" id="UP000499080"/>
    </source>
</evidence>
<dbReference type="OrthoDB" id="6617942at2759"/>
<evidence type="ECO:0000313" key="1">
    <source>
        <dbReference type="EMBL" id="GBM06419.1"/>
    </source>
</evidence>
<gene>
    <name evidence="1" type="ORF">AVEN_266369_1</name>
</gene>
<protein>
    <submittedName>
        <fullName evidence="1">Uncharacterized protein</fullName>
    </submittedName>
</protein>
<sequence length="126" mass="13902">MCLLAREIARPLQWVVCQLHYNELPLRHLIKHLDGPTTGPQGISGPIGKMLSNCVHLPINETFVQILGNFPINEKNVSVNFSTDQKYLKDICLAVASGHCSPTLANKKHGKLSHGSQLPADCFDFT</sequence>
<proteinExistence type="predicted"/>